<evidence type="ECO:0000256" key="1">
    <source>
        <dbReference type="ARBA" id="ARBA00004141"/>
    </source>
</evidence>
<feature type="transmembrane region" description="Helical" evidence="6">
    <location>
        <begin position="212"/>
        <end position="229"/>
    </location>
</feature>
<evidence type="ECO:0000313" key="8">
    <source>
        <dbReference type="EMBL" id="ORA06653.1"/>
    </source>
</evidence>
<keyword evidence="9" id="KW-1185">Reference proteome</keyword>
<feature type="transmembrane region" description="Helical" evidence="6">
    <location>
        <begin position="236"/>
        <end position="257"/>
    </location>
</feature>
<keyword evidence="2 6" id="KW-0812">Transmembrane</keyword>
<evidence type="ECO:0000256" key="5">
    <source>
        <dbReference type="SAM" id="MobiDB-lite"/>
    </source>
</evidence>
<reference evidence="8 9" key="1">
    <citation type="submission" date="2017-02" db="EMBL/GenBank/DDBJ databases">
        <title>The new phylogeny of genus Mycobacterium.</title>
        <authorList>
            <person name="Tortoli E."/>
            <person name="Trovato A."/>
            <person name="Cirillo D.M."/>
        </authorList>
    </citation>
    <scope>NUCLEOTIDE SEQUENCE [LARGE SCALE GENOMIC DNA]</scope>
    <source>
        <strain evidence="8 9">DSM 45578</strain>
    </source>
</reference>
<feature type="domain" description="O-antigen ligase-related" evidence="7">
    <location>
        <begin position="194"/>
        <end position="338"/>
    </location>
</feature>
<dbReference type="InterPro" id="IPR051533">
    <property type="entry name" value="WaaL-like"/>
</dbReference>
<dbReference type="PANTHER" id="PTHR37422">
    <property type="entry name" value="TEICHURONIC ACID BIOSYNTHESIS PROTEIN TUAE"/>
    <property type="match status" value="1"/>
</dbReference>
<dbReference type="GO" id="GO:0016020">
    <property type="term" value="C:membrane"/>
    <property type="evidence" value="ECO:0007669"/>
    <property type="project" value="UniProtKB-SubCell"/>
</dbReference>
<dbReference type="InterPro" id="IPR007016">
    <property type="entry name" value="O-antigen_ligase-rel_domated"/>
</dbReference>
<feature type="transmembrane region" description="Helical" evidence="6">
    <location>
        <begin position="87"/>
        <end position="108"/>
    </location>
</feature>
<protein>
    <recommendedName>
        <fullName evidence="7">O-antigen ligase-related domain-containing protein</fullName>
    </recommendedName>
</protein>
<dbReference type="STRING" id="564198.BST17_03125"/>
<feature type="transmembrane region" description="Helical" evidence="6">
    <location>
        <begin position="57"/>
        <end position="75"/>
    </location>
</feature>
<keyword evidence="3 6" id="KW-1133">Transmembrane helix</keyword>
<dbReference type="PANTHER" id="PTHR37422:SF13">
    <property type="entry name" value="LIPOPOLYSACCHARIDE BIOSYNTHESIS PROTEIN PA4999-RELATED"/>
    <property type="match status" value="1"/>
</dbReference>
<name>A0A1W9Z2Z4_MYCBA</name>
<dbReference type="EMBL" id="MVHJ01000002">
    <property type="protein sequence ID" value="ORA06653.1"/>
    <property type="molecule type" value="Genomic_DNA"/>
</dbReference>
<comment type="caution">
    <text evidence="8">The sequence shown here is derived from an EMBL/GenBank/DDBJ whole genome shotgun (WGS) entry which is preliminary data.</text>
</comment>
<gene>
    <name evidence="8" type="ORF">BST17_03125</name>
</gene>
<evidence type="ECO:0000256" key="2">
    <source>
        <dbReference type="ARBA" id="ARBA00022692"/>
    </source>
</evidence>
<feature type="transmembrane region" description="Helical" evidence="6">
    <location>
        <begin position="331"/>
        <end position="349"/>
    </location>
</feature>
<evidence type="ECO:0000256" key="4">
    <source>
        <dbReference type="ARBA" id="ARBA00023136"/>
    </source>
</evidence>
<dbReference type="Pfam" id="PF04932">
    <property type="entry name" value="Wzy_C"/>
    <property type="match status" value="1"/>
</dbReference>
<keyword evidence="4 6" id="KW-0472">Membrane</keyword>
<evidence type="ECO:0000256" key="6">
    <source>
        <dbReference type="SAM" id="Phobius"/>
    </source>
</evidence>
<evidence type="ECO:0000256" key="3">
    <source>
        <dbReference type="ARBA" id="ARBA00022989"/>
    </source>
</evidence>
<feature type="transmembrane region" description="Helical" evidence="6">
    <location>
        <begin position="115"/>
        <end position="141"/>
    </location>
</feature>
<dbReference type="AlphaFoldDB" id="A0A1W9Z2Z4"/>
<dbReference type="Proteomes" id="UP000192366">
    <property type="component" value="Unassembled WGS sequence"/>
</dbReference>
<evidence type="ECO:0000259" key="7">
    <source>
        <dbReference type="Pfam" id="PF04932"/>
    </source>
</evidence>
<feature type="region of interest" description="Disordered" evidence="5">
    <location>
        <begin position="404"/>
        <end position="426"/>
    </location>
</feature>
<evidence type="ECO:0000313" key="9">
    <source>
        <dbReference type="Proteomes" id="UP000192366"/>
    </source>
</evidence>
<proteinExistence type="predicted"/>
<feature type="transmembrane region" description="Helical" evidence="6">
    <location>
        <begin position="161"/>
        <end position="182"/>
    </location>
</feature>
<accession>A0A1W9Z2Z4</accession>
<organism evidence="8 9">
    <name type="scientific">Mycolicibacterium bacteremicum</name>
    <name type="common">Mycobacterium bacteremicum</name>
    <dbReference type="NCBI Taxonomy" id="564198"/>
    <lineage>
        <taxon>Bacteria</taxon>
        <taxon>Bacillati</taxon>
        <taxon>Actinomycetota</taxon>
        <taxon>Actinomycetes</taxon>
        <taxon>Mycobacteriales</taxon>
        <taxon>Mycobacteriaceae</taxon>
        <taxon>Mycolicibacterium</taxon>
    </lineage>
</organism>
<sequence length="426" mass="44711">MGAVQSSTWRLGSASVVLAFALDPLGNIPNVVVLVVIAIAAAQALTMRRTSADPTNIALLALSALVAVIGTLEILNPNVPSLTVGLLGFRKSIAFVLGVVIGLGWLGSRMKGLRLVWWCMFVSASISLAVHLYFPMIAAAIPRSADKYTSLIGGIERMQGLFAGPFHVSMLGVFLVLSAMAPATVIRSGYLRVAAVLVGLGCVYYSQVRTGLVALGVGALVMVLVTGSVKQWVSRLFAFVGLALLAMLYIDPITQYLRQFTALRLLLDGGLDDSRFSQRYKSWSDGWEMIERSPLWGHGSGSAGDTLGPYFAGGYHLTSHNTFLKYAVEGGVLQGVIFIALCVGLAMAVRPSRDVTRFGLAAGLTMLVFGLVGAATEALPVSFGLAVVVGLCAMRKAVTESTAGAQTGRPLAPAPALVPPNKSKGG</sequence>
<comment type="subcellular location">
    <subcellularLocation>
        <location evidence="1">Membrane</location>
        <topology evidence="1">Multi-pass membrane protein</topology>
    </subcellularLocation>
</comment>
<dbReference type="RefSeq" id="WP_264002015.1">
    <property type="nucleotide sequence ID" value="NZ_JACKVM010000008.1"/>
</dbReference>